<dbReference type="GO" id="GO:0046872">
    <property type="term" value="F:metal ion binding"/>
    <property type="evidence" value="ECO:0007669"/>
    <property type="project" value="UniProtKB-KW"/>
</dbReference>
<dbReference type="GO" id="GO:0016020">
    <property type="term" value="C:membrane"/>
    <property type="evidence" value="ECO:0007669"/>
    <property type="project" value="UniProtKB-SubCell"/>
</dbReference>
<dbReference type="Pfam" id="PF05875">
    <property type="entry name" value="Ceramidase"/>
    <property type="match status" value="1"/>
</dbReference>
<keyword evidence="6" id="KW-0479">Metal-binding</keyword>
<evidence type="ECO:0000256" key="4">
    <source>
        <dbReference type="ARBA" id="ARBA00022989"/>
    </source>
</evidence>
<dbReference type="Proteomes" id="UP000436694">
    <property type="component" value="Unassembled WGS sequence"/>
</dbReference>
<feature type="transmembrane region" description="Helical" evidence="8">
    <location>
        <begin position="106"/>
        <end position="124"/>
    </location>
</feature>
<evidence type="ECO:0000313" key="10">
    <source>
        <dbReference type="Proteomes" id="UP000436694"/>
    </source>
</evidence>
<feature type="transmembrane region" description="Helical" evidence="8">
    <location>
        <begin position="156"/>
        <end position="176"/>
    </location>
</feature>
<feature type="transmembrane region" description="Helical" evidence="8">
    <location>
        <begin position="73"/>
        <end position="94"/>
    </location>
</feature>
<feature type="binding site" evidence="7">
    <location>
        <position position="190"/>
    </location>
    <ligand>
        <name>Zn(2+)</name>
        <dbReference type="ChEBI" id="CHEBI:29105"/>
        <note>catalytic</note>
    </ligand>
</feature>
<keyword evidence="5 8" id="KW-0472">Membrane</keyword>
<dbReference type="AlphaFoldDB" id="A0A844AXU9"/>
<dbReference type="RefSeq" id="WP_153547303.1">
    <property type="nucleotide sequence ID" value="NZ_WIXK01000004.1"/>
</dbReference>
<evidence type="ECO:0000256" key="7">
    <source>
        <dbReference type="PIRSR" id="PIRSR608901-2"/>
    </source>
</evidence>
<dbReference type="GO" id="GO:0006672">
    <property type="term" value="P:ceramide metabolic process"/>
    <property type="evidence" value="ECO:0007669"/>
    <property type="project" value="InterPro"/>
</dbReference>
<dbReference type="GO" id="GO:0016811">
    <property type="term" value="F:hydrolase activity, acting on carbon-nitrogen (but not peptide) bonds, in linear amides"/>
    <property type="evidence" value="ECO:0007669"/>
    <property type="project" value="InterPro"/>
</dbReference>
<keyword evidence="7" id="KW-0862">Zinc</keyword>
<evidence type="ECO:0000313" key="9">
    <source>
        <dbReference type="EMBL" id="MQY42781.1"/>
    </source>
</evidence>
<keyword evidence="10" id="KW-1185">Reference proteome</keyword>
<dbReference type="EMBL" id="WIXK01000004">
    <property type="protein sequence ID" value="MQY42781.1"/>
    <property type="molecule type" value="Genomic_DNA"/>
</dbReference>
<keyword evidence="3" id="KW-0378">Hydrolase</keyword>
<evidence type="ECO:0008006" key="11">
    <source>
        <dbReference type="Google" id="ProtNLM"/>
    </source>
</evidence>
<keyword evidence="6" id="KW-0106">Calcium</keyword>
<evidence type="ECO:0000256" key="6">
    <source>
        <dbReference type="PIRSR" id="PIRSR608901-1"/>
    </source>
</evidence>
<sequence>MQLTGYVDAYCERLSPHYWAEPVNALTNAAFVIAAVLVWILERRAPAPMMRVLCAVLALIGVGSYLFHTHALIWAMIADVTPIALFVLIYVFAINRDILCLRPVRAYGLTALFFPYYALTLPLFQMLPGLGSSAVYGPVPLLIVLYALVLWHKKPLLARGFIYGAAILVLSLTFRTLDEPLCQVFPLGTHFLWHILNGVMLGWMIVAYGRAWRAQSGDQA</sequence>
<feature type="binding site" evidence="6">
    <location>
        <position position="21"/>
    </location>
    <ligand>
        <name>Ca(2+)</name>
        <dbReference type="ChEBI" id="CHEBI:29108"/>
    </ligand>
</feature>
<dbReference type="InterPro" id="IPR008901">
    <property type="entry name" value="ACER"/>
</dbReference>
<accession>A0A844AXU9</accession>
<feature type="binding site" evidence="7">
    <location>
        <position position="194"/>
    </location>
    <ligand>
        <name>Zn(2+)</name>
        <dbReference type="ChEBI" id="CHEBI:29105"/>
        <note>catalytic</note>
    </ligand>
</feature>
<comment type="caution">
    <text evidence="9">The sequence shown here is derived from an EMBL/GenBank/DDBJ whole genome shotgun (WGS) entry which is preliminary data.</text>
</comment>
<proteinExistence type="predicted"/>
<comment type="cofactor">
    <cofactor evidence="7">
        <name>Zn(2+)</name>
        <dbReference type="ChEBI" id="CHEBI:29105"/>
    </cofactor>
</comment>
<evidence type="ECO:0000256" key="8">
    <source>
        <dbReference type="SAM" id="Phobius"/>
    </source>
</evidence>
<feature type="transmembrane region" description="Helical" evidence="8">
    <location>
        <begin position="191"/>
        <end position="209"/>
    </location>
</feature>
<feature type="transmembrane region" description="Helical" evidence="8">
    <location>
        <begin position="48"/>
        <end position="67"/>
    </location>
</feature>
<evidence type="ECO:0000256" key="5">
    <source>
        <dbReference type="ARBA" id="ARBA00023136"/>
    </source>
</evidence>
<comment type="subcellular location">
    <subcellularLocation>
        <location evidence="1">Membrane</location>
        <topology evidence="1">Multi-pass membrane protein</topology>
    </subcellularLocation>
</comment>
<evidence type="ECO:0000256" key="2">
    <source>
        <dbReference type="ARBA" id="ARBA00022692"/>
    </source>
</evidence>
<feature type="transmembrane region" description="Helical" evidence="8">
    <location>
        <begin position="23"/>
        <end position="41"/>
    </location>
</feature>
<feature type="binding site" evidence="7">
    <location>
        <position position="68"/>
    </location>
    <ligand>
        <name>Zn(2+)</name>
        <dbReference type="ChEBI" id="CHEBI:29105"/>
        <note>catalytic</note>
    </ligand>
</feature>
<keyword evidence="2 8" id="KW-0812">Transmembrane</keyword>
<name>A0A844AXU9_9RHOB</name>
<reference evidence="9 10" key="1">
    <citation type="submission" date="2019-10" db="EMBL/GenBank/DDBJ databases">
        <title>Epibacterium sp. nov., isolated from seawater.</title>
        <authorList>
            <person name="Zhang X."/>
            <person name="Li N."/>
        </authorList>
    </citation>
    <scope>NUCLEOTIDE SEQUENCE [LARGE SCALE GENOMIC DNA]</scope>
    <source>
        <strain evidence="9 10">SM1969</strain>
    </source>
</reference>
<feature type="transmembrane region" description="Helical" evidence="8">
    <location>
        <begin position="130"/>
        <end position="149"/>
    </location>
</feature>
<evidence type="ECO:0000256" key="3">
    <source>
        <dbReference type="ARBA" id="ARBA00022801"/>
    </source>
</evidence>
<protein>
    <recommendedName>
        <fullName evidence="11">Ceramidase</fullName>
    </recommendedName>
</protein>
<organism evidence="9 10">
    <name type="scientific">Tritonibacter aquimaris</name>
    <dbReference type="NCBI Taxonomy" id="2663379"/>
    <lineage>
        <taxon>Bacteria</taxon>
        <taxon>Pseudomonadati</taxon>
        <taxon>Pseudomonadota</taxon>
        <taxon>Alphaproteobacteria</taxon>
        <taxon>Rhodobacterales</taxon>
        <taxon>Paracoccaceae</taxon>
        <taxon>Tritonibacter</taxon>
    </lineage>
</organism>
<keyword evidence="4 8" id="KW-1133">Transmembrane helix</keyword>
<evidence type="ECO:0000256" key="1">
    <source>
        <dbReference type="ARBA" id="ARBA00004141"/>
    </source>
</evidence>
<gene>
    <name evidence="9" type="ORF">GG681_09010</name>
</gene>